<accession>A0A0P0GJ14</accession>
<dbReference type="Proteomes" id="UP000061809">
    <property type="component" value="Chromosome"/>
</dbReference>
<name>A0A0P0GJ14_9BACE</name>
<organism evidence="1 2">
    <name type="scientific">Bacteroides cellulosilyticus</name>
    <dbReference type="NCBI Taxonomy" id="246787"/>
    <lineage>
        <taxon>Bacteria</taxon>
        <taxon>Pseudomonadati</taxon>
        <taxon>Bacteroidota</taxon>
        <taxon>Bacteroidia</taxon>
        <taxon>Bacteroidales</taxon>
        <taxon>Bacteroidaceae</taxon>
        <taxon>Bacteroides</taxon>
    </lineage>
</organism>
<protein>
    <submittedName>
        <fullName evidence="1">Uncharacterized protein</fullName>
    </submittedName>
</protein>
<sequence>MEFTAFTLFYLKIMNQGARIVSDAIIGNDFKVVVVNGKSYIIYPPTIHKIAGAASYLSNVGKIENLEDIFRSMKDTSNASHALSWFINGNDELFEELSRGTFEENVEALSIALSLISIENFTRLSALAKNVADLAAKQR</sequence>
<reference evidence="1 2" key="1">
    <citation type="journal article" date="2015" name="Science">
        <title>Genetic determinants of in vivo fitness and diet responsiveness in multiple human gut Bacteroides.</title>
        <authorList>
            <person name="Wu M."/>
            <person name="McNulty N.P."/>
            <person name="Rodionov D.A."/>
            <person name="Khoroshkin M.S."/>
            <person name="Griffin N.W."/>
            <person name="Cheng J."/>
            <person name="Latreille P."/>
            <person name="Kerstetter R.A."/>
            <person name="Terrapon N."/>
            <person name="Henrissat B."/>
            <person name="Osterman A.L."/>
            <person name="Gordon J.I."/>
        </authorList>
    </citation>
    <scope>NUCLEOTIDE SEQUENCE [LARGE SCALE GENOMIC DNA]</scope>
    <source>
        <strain evidence="1 2">WH2</strain>
    </source>
</reference>
<evidence type="ECO:0000313" key="1">
    <source>
        <dbReference type="EMBL" id="ALJ58070.1"/>
    </source>
</evidence>
<evidence type="ECO:0000313" key="2">
    <source>
        <dbReference type="Proteomes" id="UP000061809"/>
    </source>
</evidence>
<dbReference type="KEGG" id="bcel:BcellWH2_00807"/>
<gene>
    <name evidence="1" type="ORF">BcellWH2_00807</name>
</gene>
<proteinExistence type="predicted"/>
<dbReference type="PATRIC" id="fig|246787.4.peg.833"/>
<dbReference type="EMBL" id="CP012801">
    <property type="protein sequence ID" value="ALJ58070.1"/>
    <property type="molecule type" value="Genomic_DNA"/>
</dbReference>
<dbReference type="AlphaFoldDB" id="A0A0P0GJ14"/>